<feature type="domain" description="Response regulatory" evidence="13">
    <location>
        <begin position="964"/>
        <end position="1083"/>
    </location>
</feature>
<keyword evidence="3 9" id="KW-0597">Phosphoprotein</keyword>
<evidence type="ECO:0000256" key="8">
    <source>
        <dbReference type="ARBA" id="ARBA00023012"/>
    </source>
</evidence>
<dbReference type="InterPro" id="IPR013656">
    <property type="entry name" value="PAS_4"/>
</dbReference>
<dbReference type="SUPFAM" id="SSF52172">
    <property type="entry name" value="CheY-like"/>
    <property type="match status" value="1"/>
</dbReference>
<dbReference type="Gene3D" id="3.30.565.10">
    <property type="entry name" value="Histidine kinase-like ATPase, C-terminal domain"/>
    <property type="match status" value="1"/>
</dbReference>
<feature type="signal peptide" evidence="11">
    <location>
        <begin position="1"/>
        <end position="23"/>
    </location>
</feature>
<dbReference type="InterPro" id="IPR005467">
    <property type="entry name" value="His_kinase_dom"/>
</dbReference>
<dbReference type="InterPro" id="IPR000014">
    <property type="entry name" value="PAS"/>
</dbReference>
<dbReference type="PROSITE" id="PS50112">
    <property type="entry name" value="PAS"/>
    <property type="match status" value="1"/>
</dbReference>
<feature type="domain" description="PAS" evidence="14">
    <location>
        <begin position="575"/>
        <end position="647"/>
    </location>
</feature>
<evidence type="ECO:0000256" key="3">
    <source>
        <dbReference type="ARBA" id="ARBA00022553"/>
    </source>
</evidence>
<keyword evidence="10" id="KW-0812">Transmembrane</keyword>
<dbReference type="SMART" id="SM00062">
    <property type="entry name" value="PBPb"/>
    <property type="match status" value="2"/>
</dbReference>
<reference evidence="15 16" key="1">
    <citation type="submission" date="2018-12" db="EMBL/GenBank/DDBJ databases">
        <authorList>
            <person name="Li S."/>
            <person name="Yang R."/>
            <person name="Chen G."/>
            <person name="Zou L."/>
            <person name="Zhang C."/>
            <person name="Chen Y."/>
            <person name="Liu Z."/>
            <person name="Li Y."/>
            <person name="Yan Y."/>
            <person name="Huang M."/>
            <person name="Chen T."/>
        </authorList>
    </citation>
    <scope>NUCLEOTIDE SEQUENCE [LARGE SCALE GENOMIC DNA]</scope>
    <source>
        <strain evidence="15 16">1257</strain>
    </source>
</reference>
<dbReference type="Gene3D" id="3.40.50.2300">
    <property type="match status" value="1"/>
</dbReference>
<dbReference type="KEGG" id="pory:EJA05_08905"/>
<dbReference type="InterPro" id="IPR001638">
    <property type="entry name" value="Solute-binding_3/MltF_N"/>
</dbReference>
<dbReference type="InterPro" id="IPR036890">
    <property type="entry name" value="HATPase_C_sf"/>
</dbReference>
<dbReference type="CDD" id="cd00130">
    <property type="entry name" value="PAS"/>
    <property type="match status" value="1"/>
</dbReference>
<dbReference type="SMART" id="SM00091">
    <property type="entry name" value="PAS"/>
    <property type="match status" value="1"/>
</dbReference>
<dbReference type="InterPro" id="IPR049871">
    <property type="entry name" value="BvgS-like_periplasmic2"/>
</dbReference>
<dbReference type="Pfam" id="PF00072">
    <property type="entry name" value="Response_reg"/>
    <property type="match status" value="1"/>
</dbReference>
<dbReference type="GO" id="GO:0000155">
    <property type="term" value="F:phosphorelay sensor kinase activity"/>
    <property type="evidence" value="ECO:0007669"/>
    <property type="project" value="InterPro"/>
</dbReference>
<feature type="modified residue" description="4-aspartylphosphate" evidence="9">
    <location>
        <position position="1013"/>
    </location>
</feature>
<dbReference type="PRINTS" id="PR00344">
    <property type="entry name" value="BCTRLSENSOR"/>
</dbReference>
<keyword evidence="6" id="KW-0547">Nucleotide-binding</keyword>
<dbReference type="InterPro" id="IPR004358">
    <property type="entry name" value="Sig_transdc_His_kin-like_C"/>
</dbReference>
<dbReference type="SMART" id="SM00448">
    <property type="entry name" value="REC"/>
    <property type="match status" value="1"/>
</dbReference>
<keyword evidence="4" id="KW-0808">Transferase</keyword>
<dbReference type="PROSITE" id="PS50110">
    <property type="entry name" value="RESPONSE_REGULATORY"/>
    <property type="match status" value="1"/>
</dbReference>
<proteinExistence type="predicted"/>
<dbReference type="SUPFAM" id="SSF53850">
    <property type="entry name" value="Periplasmic binding protein-like II"/>
    <property type="match status" value="2"/>
</dbReference>
<feature type="chain" id="PRO_5019444711" description="histidine kinase" evidence="11">
    <location>
        <begin position="24"/>
        <end position="1211"/>
    </location>
</feature>
<dbReference type="Proteomes" id="UP000268230">
    <property type="component" value="Chromosome"/>
</dbReference>
<dbReference type="SMART" id="SM00388">
    <property type="entry name" value="HisKA"/>
    <property type="match status" value="1"/>
</dbReference>
<evidence type="ECO:0000259" key="14">
    <source>
        <dbReference type="PROSITE" id="PS50112"/>
    </source>
</evidence>
<sequence>MWKYLGISLLCLSLGAPMPTVCANIDEGRTYALLSRSAPTSIHPALTLEQRNWLATRHELVLGTSAPDYPPFDIASGGREYQGLTADYAGLIGNALGLPVRVQRFPSRPAAVAALKSGRIDLLGSANGYEATTQGLALSRPYAIDQPVLVTREDETRALDTGLDGMRLSMLYHYLPSEEIRANYPKAELLTFESSTQALNAVAFEQADVFIGDTVSTHYLISQGHLPRLRMANFGKHEAVGFSFAMRDDDPMLLALVNAALDAQSSATRNDIFKRWSASSGSLLTDRKLQLSPREENWLRDHPVMRVVVNDTAAPLTFLDGNGRLRGIVADLLELIRLRTGLRFDIGRASGDGDMIDQLESGRTDIIATLSTDTRPGNPLQLSRPYLESAYVLVSRDGNHQPANLKQLKGKRVAVPRDSSVAALLNAKHPLIHQVATDSTYYSLALLGSGAVDAAIVTLIDANHMLASNNDLVIRTTVGTEPATFALATLPQASELASILDKALLSISPEELGVINSRWRDHGAADDAYWRNYRRVILQVVAVIGVLLVLALVWNARLRRQIKQRQRAERALNDQLEFMGALLNGTPHPMYVRDREGRLQSCNDSYLQAVGASLEQVIGKRLQDTRFSDCDYTRQIQDDYRRVMEQGKPLILDRPLRLRDKDLTIYHWILPYRDSLGEMQGIIGGWIDISERRNLVQDLRLAKQQADDANRAKSTFLATISHEIRTPMNALIGMLELASRRAEQGQLDRPALEIAHHSARDLLGLIGDILDIARIESGHLSLAPEPVDLAALVESVGRVFDGLARHKGLALEVVIAAEARCHALLDPLRFKQVLSNLVSNAIKFTEQGQVSISVKLCNSGEPLTQTLDMEVRDTGIGIHEQELEQLFTPFVQANPYSDGARAGTGLGLVISQSLCAMMGGELSLQSLHGVGTRVRLRMPLQCVSPVESRPQDANDIERPDARLRILVIDDHPANLLLIAQQLNYLGLRQDSARDGREGLRKWREGCFDVLIVDCNMPQMNGYELARTVRAEERLHGRPRCTLVGYTANAQPEVRQQCLDAGMDDCLLKPIGLQVLGQRLAAIARNTRPCKEGCDECGHRFHLQGLSAIVGDSASDRDRILSTLHLSLQQDLGILMSIDPQQNADALAAQAHKILSAARMLDARSLIQACELLEEPGLPLAEMKLYRQALARHMRRVEKALARQLERQAEPR</sequence>
<feature type="domain" description="Histidine kinase" evidence="12">
    <location>
        <begin position="719"/>
        <end position="942"/>
    </location>
</feature>
<dbReference type="Pfam" id="PF02518">
    <property type="entry name" value="HATPase_c"/>
    <property type="match status" value="1"/>
</dbReference>
<dbReference type="CDD" id="cd17546">
    <property type="entry name" value="REC_hyHK_CKI1_RcsC-like"/>
    <property type="match status" value="1"/>
</dbReference>
<comment type="catalytic activity">
    <reaction evidence="1">
        <text>ATP + protein L-histidine = ADP + protein N-phospho-L-histidine.</text>
        <dbReference type="EC" id="2.7.13.3"/>
    </reaction>
</comment>
<evidence type="ECO:0000313" key="16">
    <source>
        <dbReference type="Proteomes" id="UP000268230"/>
    </source>
</evidence>
<evidence type="ECO:0000313" key="15">
    <source>
        <dbReference type="EMBL" id="AZL67852.1"/>
    </source>
</evidence>
<feature type="transmembrane region" description="Helical" evidence="10">
    <location>
        <begin position="536"/>
        <end position="556"/>
    </location>
</feature>
<keyword evidence="8" id="KW-0902">Two-component regulatory system</keyword>
<dbReference type="InterPro" id="IPR036097">
    <property type="entry name" value="HisK_dim/P_sf"/>
</dbReference>
<dbReference type="GO" id="GO:0009927">
    <property type="term" value="F:histidine phosphotransfer kinase activity"/>
    <property type="evidence" value="ECO:0007669"/>
    <property type="project" value="TreeGrafter"/>
</dbReference>
<dbReference type="OrthoDB" id="9797243at2"/>
<dbReference type="InterPro" id="IPR003661">
    <property type="entry name" value="HisK_dim/P_dom"/>
</dbReference>
<dbReference type="GO" id="GO:0005886">
    <property type="term" value="C:plasma membrane"/>
    <property type="evidence" value="ECO:0007669"/>
    <property type="project" value="UniProtKB-SubCell"/>
</dbReference>
<dbReference type="Gene3D" id="3.30.450.20">
    <property type="entry name" value="PAS domain"/>
    <property type="match status" value="1"/>
</dbReference>
<evidence type="ECO:0000256" key="9">
    <source>
        <dbReference type="PROSITE-ProRule" id="PRU00169"/>
    </source>
</evidence>
<dbReference type="Gene3D" id="3.40.190.10">
    <property type="entry name" value="Periplasmic binding protein-like II"/>
    <property type="match status" value="4"/>
</dbReference>
<gene>
    <name evidence="15" type="ORF">EJA05_08905</name>
</gene>
<dbReference type="PANTHER" id="PTHR43047:SF72">
    <property type="entry name" value="OSMOSENSING HISTIDINE PROTEIN KINASE SLN1"/>
    <property type="match status" value="1"/>
</dbReference>
<dbReference type="Pfam" id="PF00497">
    <property type="entry name" value="SBP_bac_3"/>
    <property type="match status" value="2"/>
</dbReference>
<dbReference type="PROSITE" id="PS50109">
    <property type="entry name" value="HIS_KIN"/>
    <property type="match status" value="1"/>
</dbReference>
<dbReference type="Pfam" id="PF08448">
    <property type="entry name" value="PAS_4"/>
    <property type="match status" value="1"/>
</dbReference>
<dbReference type="InterPro" id="IPR049870">
    <property type="entry name" value="BvgS-like_periplasmic1"/>
</dbReference>
<evidence type="ECO:0000256" key="7">
    <source>
        <dbReference type="ARBA" id="ARBA00022777"/>
    </source>
</evidence>
<dbReference type="SUPFAM" id="SSF47384">
    <property type="entry name" value="Homodimeric domain of signal transducing histidine kinase"/>
    <property type="match status" value="1"/>
</dbReference>
<dbReference type="SUPFAM" id="SSF55785">
    <property type="entry name" value="PYP-like sensor domain (PAS domain)"/>
    <property type="match status" value="1"/>
</dbReference>
<accession>A0A3S8UI01</accession>
<evidence type="ECO:0000256" key="2">
    <source>
        <dbReference type="ARBA" id="ARBA00012438"/>
    </source>
</evidence>
<dbReference type="SMART" id="SM00387">
    <property type="entry name" value="HATPase_c"/>
    <property type="match status" value="1"/>
</dbReference>
<dbReference type="NCBIfam" id="TIGR00229">
    <property type="entry name" value="sensory_box"/>
    <property type="match status" value="1"/>
</dbReference>
<dbReference type="Gene3D" id="1.10.287.130">
    <property type="match status" value="1"/>
</dbReference>
<dbReference type="CDD" id="cd00082">
    <property type="entry name" value="HisKA"/>
    <property type="match status" value="1"/>
</dbReference>
<dbReference type="AlphaFoldDB" id="A0A3S8UI01"/>
<dbReference type="SUPFAM" id="SSF55874">
    <property type="entry name" value="ATPase domain of HSP90 chaperone/DNA topoisomerase II/histidine kinase"/>
    <property type="match status" value="1"/>
</dbReference>
<name>A0A3S8UI01_9PSED</name>
<organism evidence="15 16">
    <name type="scientific">Pseudomonas entomophila</name>
    <dbReference type="NCBI Taxonomy" id="312306"/>
    <lineage>
        <taxon>Bacteria</taxon>
        <taxon>Pseudomonadati</taxon>
        <taxon>Pseudomonadota</taxon>
        <taxon>Gammaproteobacteria</taxon>
        <taxon>Pseudomonadales</taxon>
        <taxon>Pseudomonadaceae</taxon>
        <taxon>Pseudomonas</taxon>
    </lineage>
</organism>
<dbReference type="InterPro" id="IPR003594">
    <property type="entry name" value="HATPase_dom"/>
</dbReference>
<dbReference type="InterPro" id="IPR001789">
    <property type="entry name" value="Sig_transdc_resp-reg_receiver"/>
</dbReference>
<dbReference type="InterPro" id="IPR036641">
    <property type="entry name" value="HPT_dom_sf"/>
</dbReference>
<dbReference type="CDD" id="cd13707">
    <property type="entry name" value="PBP2_BvgS_D2"/>
    <property type="match status" value="1"/>
</dbReference>
<evidence type="ECO:0000256" key="6">
    <source>
        <dbReference type="ARBA" id="ARBA00022741"/>
    </source>
</evidence>
<dbReference type="SUPFAM" id="SSF47226">
    <property type="entry name" value="Histidine-containing phosphotransfer domain, HPT domain"/>
    <property type="match status" value="1"/>
</dbReference>
<keyword evidence="10" id="KW-0472">Membrane</keyword>
<dbReference type="FunFam" id="3.30.565.10:FF:000010">
    <property type="entry name" value="Sensor histidine kinase RcsC"/>
    <property type="match status" value="1"/>
</dbReference>
<dbReference type="InterPro" id="IPR035965">
    <property type="entry name" value="PAS-like_dom_sf"/>
</dbReference>
<dbReference type="GO" id="GO:0005524">
    <property type="term" value="F:ATP binding"/>
    <property type="evidence" value="ECO:0007669"/>
    <property type="project" value="UniProtKB-KW"/>
</dbReference>
<dbReference type="CDD" id="cd16922">
    <property type="entry name" value="HATPase_EvgS-ArcB-TorS-like"/>
    <property type="match status" value="1"/>
</dbReference>
<evidence type="ECO:0000256" key="11">
    <source>
        <dbReference type="SAM" id="SignalP"/>
    </source>
</evidence>
<evidence type="ECO:0000256" key="1">
    <source>
        <dbReference type="ARBA" id="ARBA00000085"/>
    </source>
</evidence>
<dbReference type="CDD" id="cd13705">
    <property type="entry name" value="PBP2_BvgS_D1"/>
    <property type="match status" value="1"/>
</dbReference>
<protein>
    <recommendedName>
        <fullName evidence="2">histidine kinase</fullName>
        <ecNumber evidence="2">2.7.13.3</ecNumber>
    </recommendedName>
</protein>
<evidence type="ECO:0000256" key="10">
    <source>
        <dbReference type="SAM" id="Phobius"/>
    </source>
</evidence>
<evidence type="ECO:0000259" key="12">
    <source>
        <dbReference type="PROSITE" id="PS50109"/>
    </source>
</evidence>
<evidence type="ECO:0000256" key="4">
    <source>
        <dbReference type="ARBA" id="ARBA00022679"/>
    </source>
</evidence>
<dbReference type="PANTHER" id="PTHR43047">
    <property type="entry name" value="TWO-COMPONENT HISTIDINE PROTEIN KINASE"/>
    <property type="match status" value="1"/>
</dbReference>
<evidence type="ECO:0000256" key="5">
    <source>
        <dbReference type="ARBA" id="ARBA00022729"/>
    </source>
</evidence>
<keyword evidence="5 11" id="KW-0732">Signal</keyword>
<dbReference type="InterPro" id="IPR011006">
    <property type="entry name" value="CheY-like_superfamily"/>
</dbReference>
<dbReference type="EMBL" id="CP034338">
    <property type="protein sequence ID" value="AZL67852.1"/>
    <property type="molecule type" value="Genomic_DNA"/>
</dbReference>
<evidence type="ECO:0000259" key="13">
    <source>
        <dbReference type="PROSITE" id="PS50110"/>
    </source>
</evidence>
<dbReference type="Pfam" id="PF00512">
    <property type="entry name" value="HisKA"/>
    <property type="match status" value="1"/>
</dbReference>
<dbReference type="EC" id="2.7.13.3" evidence="2"/>
<keyword evidence="10" id="KW-1133">Transmembrane helix</keyword>
<keyword evidence="7" id="KW-0418">Kinase</keyword>